<evidence type="ECO:0000256" key="3">
    <source>
        <dbReference type="ARBA" id="ARBA00022737"/>
    </source>
</evidence>
<feature type="compositionally biased region" description="Low complexity" evidence="13">
    <location>
        <begin position="28"/>
        <end position="52"/>
    </location>
</feature>
<keyword evidence="7 10" id="KW-0371">Homeobox</keyword>
<dbReference type="InterPro" id="IPR017970">
    <property type="entry name" value="Homeobox_CS"/>
</dbReference>
<dbReference type="PANTHER" id="PTHR24391:SF27">
    <property type="entry name" value="ZINC FINGER PROTEIN 1"/>
    <property type="match status" value="1"/>
</dbReference>
<comment type="caution">
    <text evidence="16">The sequence shown here is derived from an EMBL/GenBank/DDBJ whole genome shotgun (WGS) entry which is preliminary data.</text>
</comment>
<evidence type="ECO:0000256" key="4">
    <source>
        <dbReference type="ARBA" id="ARBA00022771"/>
    </source>
</evidence>
<evidence type="ECO:0000256" key="5">
    <source>
        <dbReference type="ARBA" id="ARBA00022833"/>
    </source>
</evidence>
<accession>A0A6V7WEZ5</accession>
<feature type="DNA-binding region" description="Homeobox" evidence="10">
    <location>
        <begin position="309"/>
        <end position="368"/>
    </location>
</feature>
<dbReference type="FunFam" id="3.30.160.60:FF:000013">
    <property type="entry name" value="Putative zinc finger E-box-binding homeobox 2"/>
    <property type="match status" value="1"/>
</dbReference>
<evidence type="ECO:0000256" key="6">
    <source>
        <dbReference type="ARBA" id="ARBA00023125"/>
    </source>
</evidence>
<comment type="subcellular location">
    <subcellularLocation>
        <location evidence="1 10 11">Nucleus</location>
    </subcellularLocation>
</comment>
<dbReference type="SUPFAM" id="SSF46689">
    <property type="entry name" value="Homeodomain-like"/>
    <property type="match status" value="1"/>
</dbReference>
<feature type="compositionally biased region" description="Polar residues" evidence="13">
    <location>
        <begin position="640"/>
        <end position="657"/>
    </location>
</feature>
<evidence type="ECO:0000256" key="10">
    <source>
        <dbReference type="PROSITE-ProRule" id="PRU00108"/>
    </source>
</evidence>
<dbReference type="InterPro" id="IPR013087">
    <property type="entry name" value="Znf_C2H2_type"/>
</dbReference>
<protein>
    <submittedName>
        <fullName evidence="16">Uncharacterized protein</fullName>
    </submittedName>
</protein>
<evidence type="ECO:0000313" key="17">
    <source>
        <dbReference type="Proteomes" id="UP000580250"/>
    </source>
</evidence>
<dbReference type="PROSITE" id="PS00028">
    <property type="entry name" value="ZINC_FINGER_C2H2_1"/>
    <property type="match status" value="2"/>
</dbReference>
<organism evidence="16 17">
    <name type="scientific">Meloidogyne enterolobii</name>
    <name type="common">Root-knot nematode worm</name>
    <name type="synonym">Meloidogyne mayaguensis</name>
    <dbReference type="NCBI Taxonomy" id="390850"/>
    <lineage>
        <taxon>Eukaryota</taxon>
        <taxon>Metazoa</taxon>
        <taxon>Ecdysozoa</taxon>
        <taxon>Nematoda</taxon>
        <taxon>Chromadorea</taxon>
        <taxon>Rhabditida</taxon>
        <taxon>Tylenchina</taxon>
        <taxon>Tylenchomorpha</taxon>
        <taxon>Tylenchoidea</taxon>
        <taxon>Meloidogynidae</taxon>
        <taxon>Meloidogyninae</taxon>
        <taxon>Meloidogyne</taxon>
    </lineage>
</organism>
<dbReference type="PROSITE" id="PS50157">
    <property type="entry name" value="ZINC_FINGER_C2H2_2"/>
    <property type="match status" value="3"/>
</dbReference>
<dbReference type="InterPro" id="IPR036236">
    <property type="entry name" value="Znf_C2H2_sf"/>
</dbReference>
<dbReference type="SMART" id="SM00355">
    <property type="entry name" value="ZnF_C2H2"/>
    <property type="match status" value="3"/>
</dbReference>
<dbReference type="Proteomes" id="UP000580250">
    <property type="component" value="Unassembled WGS sequence"/>
</dbReference>
<proteinExistence type="predicted"/>
<dbReference type="AlphaFoldDB" id="A0A6V7WEZ5"/>
<evidence type="ECO:0000313" key="16">
    <source>
        <dbReference type="EMBL" id="CAD2185571.1"/>
    </source>
</evidence>
<evidence type="ECO:0000259" key="14">
    <source>
        <dbReference type="PROSITE" id="PS50071"/>
    </source>
</evidence>
<feature type="domain" description="C2H2-type" evidence="15">
    <location>
        <begin position="739"/>
        <end position="767"/>
    </location>
</feature>
<evidence type="ECO:0000256" key="9">
    <source>
        <dbReference type="PROSITE-ProRule" id="PRU00042"/>
    </source>
</evidence>
<evidence type="ECO:0000256" key="7">
    <source>
        <dbReference type="ARBA" id="ARBA00023155"/>
    </source>
</evidence>
<dbReference type="InterPro" id="IPR051574">
    <property type="entry name" value="ZnF_E-box_Homeobox"/>
</dbReference>
<name>A0A6V7WEZ5_MELEN</name>
<keyword evidence="4 9" id="KW-0863">Zinc-finger</keyword>
<feature type="compositionally biased region" description="Basic and acidic residues" evidence="13">
    <location>
        <begin position="614"/>
        <end position="634"/>
    </location>
</feature>
<dbReference type="InterPro" id="IPR001356">
    <property type="entry name" value="HD"/>
</dbReference>
<dbReference type="PANTHER" id="PTHR24391">
    <property type="entry name" value="HISTONE H4 TRANSCRIPTION FACTOR-RELATED"/>
    <property type="match status" value="1"/>
</dbReference>
<keyword evidence="12" id="KW-0175">Coiled coil</keyword>
<evidence type="ECO:0000256" key="13">
    <source>
        <dbReference type="SAM" id="MobiDB-lite"/>
    </source>
</evidence>
<keyword evidence="8 10" id="KW-0539">Nucleus</keyword>
<dbReference type="InterPro" id="IPR009057">
    <property type="entry name" value="Homeodomain-like_sf"/>
</dbReference>
<dbReference type="SUPFAM" id="SSF57667">
    <property type="entry name" value="beta-beta-alpha zinc fingers"/>
    <property type="match status" value="2"/>
</dbReference>
<dbReference type="GO" id="GO:2000026">
    <property type="term" value="P:regulation of multicellular organismal development"/>
    <property type="evidence" value="ECO:0007669"/>
    <property type="project" value="UniProtKB-ARBA"/>
</dbReference>
<evidence type="ECO:0000256" key="1">
    <source>
        <dbReference type="ARBA" id="ARBA00004123"/>
    </source>
</evidence>
<evidence type="ECO:0000256" key="11">
    <source>
        <dbReference type="RuleBase" id="RU000682"/>
    </source>
</evidence>
<dbReference type="GO" id="GO:0022603">
    <property type="term" value="P:regulation of anatomical structure morphogenesis"/>
    <property type="evidence" value="ECO:0007669"/>
    <property type="project" value="UniProtKB-ARBA"/>
</dbReference>
<dbReference type="Pfam" id="PF00096">
    <property type="entry name" value="zf-C2H2"/>
    <property type="match status" value="1"/>
</dbReference>
<dbReference type="GO" id="GO:0000122">
    <property type="term" value="P:negative regulation of transcription by RNA polymerase II"/>
    <property type="evidence" value="ECO:0007669"/>
    <property type="project" value="UniProtKB-ARBA"/>
</dbReference>
<evidence type="ECO:0000256" key="2">
    <source>
        <dbReference type="ARBA" id="ARBA00022723"/>
    </source>
</evidence>
<feature type="region of interest" description="Disordered" evidence="13">
    <location>
        <begin position="604"/>
        <end position="662"/>
    </location>
</feature>
<feature type="coiled-coil region" evidence="12">
    <location>
        <begin position="257"/>
        <end position="284"/>
    </location>
</feature>
<feature type="domain" description="C2H2-type" evidence="15">
    <location>
        <begin position="683"/>
        <end position="710"/>
    </location>
</feature>
<dbReference type="Gene3D" id="1.10.10.60">
    <property type="entry name" value="Homeodomain-like"/>
    <property type="match status" value="1"/>
</dbReference>
<dbReference type="SMART" id="SM00389">
    <property type="entry name" value="HOX"/>
    <property type="match status" value="1"/>
</dbReference>
<feature type="domain" description="Homeobox" evidence="14">
    <location>
        <begin position="307"/>
        <end position="367"/>
    </location>
</feature>
<feature type="region of interest" description="Disordered" evidence="13">
    <location>
        <begin position="28"/>
        <end position="54"/>
    </location>
</feature>
<gene>
    <name evidence="16" type="ORF">MENT_LOCUS38010</name>
</gene>
<dbReference type="PROSITE" id="PS00027">
    <property type="entry name" value="HOMEOBOX_1"/>
    <property type="match status" value="1"/>
</dbReference>
<dbReference type="EMBL" id="CAJEWN010000551">
    <property type="protein sequence ID" value="CAD2185571.1"/>
    <property type="molecule type" value="Genomic_DNA"/>
</dbReference>
<dbReference type="FunFam" id="3.30.160.60:FF:000744">
    <property type="entry name" value="zinc finger E-box-binding homeobox 1"/>
    <property type="match status" value="1"/>
</dbReference>
<evidence type="ECO:0000256" key="12">
    <source>
        <dbReference type="SAM" id="Coils"/>
    </source>
</evidence>
<dbReference type="Gene3D" id="3.30.160.60">
    <property type="entry name" value="Classic Zinc Finger"/>
    <property type="match status" value="3"/>
</dbReference>
<feature type="compositionally biased region" description="Polar residues" evidence="13">
    <location>
        <begin position="604"/>
        <end position="613"/>
    </location>
</feature>
<feature type="domain" description="C2H2-type" evidence="15">
    <location>
        <begin position="711"/>
        <end position="738"/>
    </location>
</feature>
<dbReference type="GO" id="GO:0000981">
    <property type="term" value="F:DNA-binding transcription factor activity, RNA polymerase II-specific"/>
    <property type="evidence" value="ECO:0007669"/>
    <property type="project" value="InterPro"/>
</dbReference>
<dbReference type="PROSITE" id="PS50071">
    <property type="entry name" value="HOMEOBOX_2"/>
    <property type="match status" value="1"/>
</dbReference>
<evidence type="ECO:0000259" key="15">
    <source>
        <dbReference type="PROSITE" id="PS50157"/>
    </source>
</evidence>
<keyword evidence="5" id="KW-0862">Zinc</keyword>
<dbReference type="GO" id="GO:0000978">
    <property type="term" value="F:RNA polymerase II cis-regulatory region sequence-specific DNA binding"/>
    <property type="evidence" value="ECO:0007669"/>
    <property type="project" value="TreeGrafter"/>
</dbReference>
<dbReference type="Pfam" id="PF00046">
    <property type="entry name" value="Homeodomain"/>
    <property type="match status" value="1"/>
</dbReference>
<evidence type="ECO:0000256" key="8">
    <source>
        <dbReference type="ARBA" id="ARBA00023242"/>
    </source>
</evidence>
<dbReference type="GO" id="GO:0008270">
    <property type="term" value="F:zinc ion binding"/>
    <property type="evidence" value="ECO:0007669"/>
    <property type="project" value="UniProtKB-KW"/>
</dbReference>
<dbReference type="OrthoDB" id="427030at2759"/>
<reference evidence="16 17" key="1">
    <citation type="submission" date="2020-08" db="EMBL/GenBank/DDBJ databases">
        <authorList>
            <person name="Koutsovoulos G."/>
            <person name="Danchin GJ E."/>
        </authorList>
    </citation>
    <scope>NUCLEOTIDE SEQUENCE [LARGE SCALE GENOMIC DNA]</scope>
</reference>
<dbReference type="FunFam" id="3.30.160.60:FF:000145">
    <property type="entry name" value="Zinc finger protein 574"/>
    <property type="match status" value="1"/>
</dbReference>
<keyword evidence="3" id="KW-0677">Repeat</keyword>
<keyword evidence="2" id="KW-0479">Metal-binding</keyword>
<dbReference type="CDD" id="cd00086">
    <property type="entry name" value="homeodomain"/>
    <property type="match status" value="1"/>
</dbReference>
<sequence>MSSKKCQQQQQKLAAASVIVNSDKQINNQQNSSFSSSTASSSSSSSPNNSSSIFGNKQQTISSNIFNNNNYLLEQLRLYYTQQQQLIKQGNSSNLFSSSIDSLPNNIWNPQQPPLFPFQFSAALAAASCLPLNYNNFIQPGISESINGKDQMDIKSPIKSEEECQVSTNGKQSKNITSFFDNFWQTASSNQKRISTPDTTNALKAIILQQQLATAAQQWLFNGNLVKNEAGKNNWIAENKNGEEKNSEKHSSSTTIFKEIKQQTKRINENNEESNNNISELNTNNLFNNSCVDSIELDEWRHSSAAGSVLRSRSFLSDQQLRILAEQFRRNSLPSKYELSSLAEKIGVNKRVVQVWFQNMRAKAKRANRLSVISDRLSQEELNKNNFKLNPIDPALLQKLVNNVINGAKKTLKEENNNYSKEEIIEEESPLDLSFKKEELPDLEHNNDDFEGNQQEFERDETKDEIPEIIKNNRRRKLSFGNEVKKEKCLIGGELDNKSFESNIYSPTSFSPNYFSTTRSDLSNISPSSSSFSQCCSGSASSSPIINNHFIGNDNCSIKSSSSIWPTNNGKTTPTISSTLLSIIGNGQKNILNEWQRVLEYPNQHFSEPSSPNHPEDKEEKSYQQIPEHFDNNKNENSSEEITQTTKNGNFNKNSFGPSPAKIRRLNQNEHQNSQRDEITGLYICDICDKTFNKQSSLARHKYEHSGQRPHKCEHCEKAFKHKHHLTEHNRLHSGEKPFQCNKCMKRFSHSGSYSQHMNHRYAYCKPFMNKNGLIKNSSELIENEIEKINEEKEINLIEISKDVTEK</sequence>
<keyword evidence="6 10" id="KW-0238">DNA-binding</keyword>
<dbReference type="GO" id="GO:0005634">
    <property type="term" value="C:nucleus"/>
    <property type="evidence" value="ECO:0007669"/>
    <property type="project" value="UniProtKB-SubCell"/>
</dbReference>